<keyword evidence="3" id="KW-1185">Reference proteome</keyword>
<dbReference type="SUPFAM" id="SSF52540">
    <property type="entry name" value="P-loop containing nucleoside triphosphate hydrolases"/>
    <property type="match status" value="1"/>
</dbReference>
<evidence type="ECO:0000313" key="3">
    <source>
        <dbReference type="Proteomes" id="UP001500280"/>
    </source>
</evidence>
<dbReference type="EMBL" id="BAAANF010000029">
    <property type="protein sequence ID" value="GAA1718586.1"/>
    <property type="molecule type" value="Genomic_DNA"/>
</dbReference>
<protein>
    <recommendedName>
        <fullName evidence="1">AAA+ ATPase domain-containing protein</fullName>
    </recommendedName>
</protein>
<dbReference type="InterPro" id="IPR019734">
    <property type="entry name" value="TPR_rpt"/>
</dbReference>
<accession>A0ABP4V8D9</accession>
<name>A0ABP4V8D9_9ACTN</name>
<dbReference type="Pfam" id="PF00931">
    <property type="entry name" value="NB-ARC"/>
    <property type="match status" value="1"/>
</dbReference>
<dbReference type="InterPro" id="IPR027417">
    <property type="entry name" value="P-loop_NTPase"/>
</dbReference>
<dbReference type="Proteomes" id="UP001500280">
    <property type="component" value="Unassembled WGS sequence"/>
</dbReference>
<dbReference type="PANTHER" id="PTHR47691">
    <property type="entry name" value="REGULATOR-RELATED"/>
    <property type="match status" value="1"/>
</dbReference>
<organism evidence="2 3">
    <name type="scientific">Kribbella yunnanensis</name>
    <dbReference type="NCBI Taxonomy" id="190194"/>
    <lineage>
        <taxon>Bacteria</taxon>
        <taxon>Bacillati</taxon>
        <taxon>Actinomycetota</taxon>
        <taxon>Actinomycetes</taxon>
        <taxon>Propionibacteriales</taxon>
        <taxon>Kribbellaceae</taxon>
        <taxon>Kribbella</taxon>
    </lineage>
</organism>
<dbReference type="InterPro" id="IPR011990">
    <property type="entry name" value="TPR-like_helical_dom_sf"/>
</dbReference>
<dbReference type="PANTHER" id="PTHR47691:SF3">
    <property type="entry name" value="HTH-TYPE TRANSCRIPTIONAL REGULATOR RV0890C-RELATED"/>
    <property type="match status" value="1"/>
</dbReference>
<dbReference type="SUPFAM" id="SSF48452">
    <property type="entry name" value="TPR-like"/>
    <property type="match status" value="1"/>
</dbReference>
<gene>
    <name evidence="2" type="ORF">GCM10009745_79270</name>
</gene>
<dbReference type="RefSeq" id="WP_344164639.1">
    <property type="nucleotide sequence ID" value="NZ_BAAANF010000029.1"/>
</dbReference>
<proteinExistence type="predicted"/>
<evidence type="ECO:0000313" key="2">
    <source>
        <dbReference type="EMBL" id="GAA1718586.1"/>
    </source>
</evidence>
<dbReference type="Gene3D" id="3.40.50.300">
    <property type="entry name" value="P-loop containing nucleotide triphosphate hydrolases"/>
    <property type="match status" value="1"/>
</dbReference>
<dbReference type="SMART" id="SM00028">
    <property type="entry name" value="TPR"/>
    <property type="match status" value="4"/>
</dbReference>
<reference evidence="3" key="1">
    <citation type="journal article" date="2019" name="Int. J. Syst. Evol. Microbiol.">
        <title>The Global Catalogue of Microorganisms (GCM) 10K type strain sequencing project: providing services to taxonomists for standard genome sequencing and annotation.</title>
        <authorList>
            <consortium name="The Broad Institute Genomics Platform"/>
            <consortium name="The Broad Institute Genome Sequencing Center for Infectious Disease"/>
            <person name="Wu L."/>
            <person name="Ma J."/>
        </authorList>
    </citation>
    <scope>NUCLEOTIDE SEQUENCE [LARGE SCALE GENOMIC DNA]</scope>
    <source>
        <strain evidence="3">JCM 14307</strain>
    </source>
</reference>
<feature type="domain" description="AAA+ ATPase" evidence="1">
    <location>
        <begin position="62"/>
        <end position="199"/>
    </location>
</feature>
<dbReference type="InterPro" id="IPR003593">
    <property type="entry name" value="AAA+_ATPase"/>
</dbReference>
<sequence length="687" mass="74873">MTSGPHDNNRRSALDELGRLLAEMPTTPSLAVWAVEAPVPGFVNRTELVEEISSLAKSERHGPAVVAIHARAGTGKTELLRRCAATLDDLFDIAIWVDLGGTVNQGRLAPEDVLGGVLVDLWQEPGQIPHDLRGRHRRFLALTAGKRVLVLVDGATDAAPVRMLVPNSAQALVIVAGEVRLDELAGAVVRPLVGLDDMHGLELLAARVGSDRITAEEAAARRLVKLCDGSPLGLTIIANRLNSRPRLRLAQLVEELDSALFAQRAARPSLPGTLTSMTAVFDTAYHWLDENSASLYRTLGHAPSDQWPAEVIAAVPGIDTDEAVGVLTQLDLLHPVDGGYSMPSLVGLHASQAALAEDEQSLRDSRRTAIIDAWLALVQAADRAVTAERFRVSPTPSTAPTTPYRTPGEAMDWFDQWHRATVEVMREAAAQGLNAQVWQLFEGCWPFYSSRSYYQEWLQAGDLAVTAAKLCQDPAAEARVRCLRSRAWIELEQYDDAAADIRDALALARPTVDKPLIASVLDFEGQVLYRSGDPLAALPRFEEALRLSEELGDRRGIALQSQFCGRCLTQLSRYDEALTMLDRALDLIRPFADDRAVSRIELSRAETLRGLGRYDEAQASLLQAVASGAALGKTDLVIPPLEQLADVAHANGDQHAEREYLRRLLDVLTDIGDVDRGDQVQARIEAL</sequence>
<dbReference type="InterPro" id="IPR002182">
    <property type="entry name" value="NB-ARC"/>
</dbReference>
<dbReference type="SMART" id="SM00382">
    <property type="entry name" value="AAA"/>
    <property type="match status" value="1"/>
</dbReference>
<dbReference type="Gene3D" id="1.25.40.10">
    <property type="entry name" value="Tetratricopeptide repeat domain"/>
    <property type="match status" value="1"/>
</dbReference>
<comment type="caution">
    <text evidence="2">The sequence shown here is derived from an EMBL/GenBank/DDBJ whole genome shotgun (WGS) entry which is preliminary data.</text>
</comment>
<dbReference type="Pfam" id="PF13424">
    <property type="entry name" value="TPR_12"/>
    <property type="match status" value="1"/>
</dbReference>
<evidence type="ECO:0000259" key="1">
    <source>
        <dbReference type="SMART" id="SM00382"/>
    </source>
</evidence>
<dbReference type="PRINTS" id="PR00364">
    <property type="entry name" value="DISEASERSIST"/>
</dbReference>